<evidence type="ECO:0000259" key="9">
    <source>
        <dbReference type="PROSITE" id="PS51194"/>
    </source>
</evidence>
<dbReference type="PANTHER" id="PTHR13710:SF84">
    <property type="entry name" value="ATP-DEPENDENT DNA HELICASE RECS-RELATED"/>
    <property type="match status" value="1"/>
</dbReference>
<dbReference type="GO" id="GO:0043138">
    <property type="term" value="F:3'-5' DNA helicase activity"/>
    <property type="evidence" value="ECO:0007669"/>
    <property type="project" value="TreeGrafter"/>
</dbReference>
<dbReference type="Pfam" id="PF12073">
    <property type="entry name" value="DUF3553"/>
    <property type="match status" value="1"/>
</dbReference>
<evidence type="ECO:0000259" key="8">
    <source>
        <dbReference type="PROSITE" id="PS51192"/>
    </source>
</evidence>
<dbReference type="InterPro" id="IPR021938">
    <property type="entry name" value="DUF3553"/>
</dbReference>
<comment type="caution">
    <text evidence="10">The sequence shown here is derived from an EMBL/GenBank/DDBJ whole genome shotgun (WGS) entry which is preliminary data.</text>
</comment>
<organism evidence="10 11">
    <name type="scientific">Paramicrobacterium agarici</name>
    <dbReference type="NCBI Taxonomy" id="630514"/>
    <lineage>
        <taxon>Bacteria</taxon>
        <taxon>Bacillati</taxon>
        <taxon>Actinomycetota</taxon>
        <taxon>Actinomycetes</taxon>
        <taxon>Micrococcales</taxon>
        <taxon>Microbacteriaceae</taxon>
        <taxon>Paramicrobacterium</taxon>
    </lineage>
</organism>
<evidence type="ECO:0000256" key="1">
    <source>
        <dbReference type="ARBA" id="ARBA00022741"/>
    </source>
</evidence>
<dbReference type="SUPFAM" id="SSF52540">
    <property type="entry name" value="P-loop containing nucleoside triphosphate hydrolases"/>
    <property type="match status" value="1"/>
</dbReference>
<dbReference type="NCBIfam" id="TIGR00614">
    <property type="entry name" value="recQ_fam"/>
    <property type="match status" value="1"/>
</dbReference>
<dbReference type="RefSeq" id="WP_098406335.1">
    <property type="nucleotide sequence ID" value="NZ_PDJE01000001.1"/>
</dbReference>
<dbReference type="PROSITE" id="PS51194">
    <property type="entry name" value="HELICASE_CTER"/>
    <property type="match status" value="1"/>
</dbReference>
<keyword evidence="11" id="KW-1185">Reference proteome</keyword>
<dbReference type="InterPro" id="IPR001650">
    <property type="entry name" value="Helicase_C-like"/>
</dbReference>
<evidence type="ECO:0000256" key="4">
    <source>
        <dbReference type="ARBA" id="ARBA00022840"/>
    </source>
</evidence>
<dbReference type="EMBL" id="PDJE01000001">
    <property type="protein sequence ID" value="PFG29800.1"/>
    <property type="molecule type" value="Genomic_DNA"/>
</dbReference>
<evidence type="ECO:0000256" key="3">
    <source>
        <dbReference type="ARBA" id="ARBA00022806"/>
    </source>
</evidence>
<dbReference type="GO" id="GO:0006281">
    <property type="term" value="P:DNA repair"/>
    <property type="evidence" value="ECO:0007669"/>
    <property type="project" value="TreeGrafter"/>
</dbReference>
<dbReference type="PANTHER" id="PTHR13710">
    <property type="entry name" value="DNA HELICASE RECQ FAMILY MEMBER"/>
    <property type="match status" value="1"/>
</dbReference>
<dbReference type="CDD" id="cd17920">
    <property type="entry name" value="DEXHc_RecQ"/>
    <property type="match status" value="1"/>
</dbReference>
<reference evidence="10 11" key="1">
    <citation type="submission" date="2017-10" db="EMBL/GenBank/DDBJ databases">
        <title>Sequencing the genomes of 1000 actinobacteria strains.</title>
        <authorList>
            <person name="Klenk H.-P."/>
        </authorList>
    </citation>
    <scope>NUCLEOTIDE SEQUENCE [LARGE SCALE GENOMIC DNA]</scope>
    <source>
        <strain evidence="10 11">DSM 21798</strain>
    </source>
</reference>
<feature type="domain" description="Helicase ATP-binding" evidence="8">
    <location>
        <begin position="31"/>
        <end position="201"/>
    </location>
</feature>
<dbReference type="GO" id="GO:0043590">
    <property type="term" value="C:bacterial nucleoid"/>
    <property type="evidence" value="ECO:0007669"/>
    <property type="project" value="TreeGrafter"/>
</dbReference>
<dbReference type="InterPro" id="IPR027417">
    <property type="entry name" value="P-loop_NTPase"/>
</dbReference>
<evidence type="ECO:0000256" key="7">
    <source>
        <dbReference type="SAM" id="Phobius"/>
    </source>
</evidence>
<evidence type="ECO:0000313" key="10">
    <source>
        <dbReference type="EMBL" id="PFG29800.1"/>
    </source>
</evidence>
<dbReference type="InterPro" id="IPR004589">
    <property type="entry name" value="DNA_helicase_ATP-dep_RecQ"/>
</dbReference>
<dbReference type="SMART" id="SM00487">
    <property type="entry name" value="DEXDc"/>
    <property type="match status" value="1"/>
</dbReference>
<feature type="domain" description="Helicase C-terminal" evidence="9">
    <location>
        <begin position="228"/>
        <end position="373"/>
    </location>
</feature>
<keyword evidence="3 10" id="KW-0347">Helicase</keyword>
<keyword evidence="1" id="KW-0547">Nucleotide-binding</keyword>
<keyword evidence="7" id="KW-0472">Membrane</keyword>
<dbReference type="GO" id="GO:0005524">
    <property type="term" value="F:ATP binding"/>
    <property type="evidence" value="ECO:0007669"/>
    <property type="project" value="UniProtKB-KW"/>
</dbReference>
<dbReference type="InterPro" id="IPR014001">
    <property type="entry name" value="Helicase_ATP-bd"/>
</dbReference>
<evidence type="ECO:0000256" key="5">
    <source>
        <dbReference type="ARBA" id="ARBA00044535"/>
    </source>
</evidence>
<dbReference type="Pfam" id="PF16124">
    <property type="entry name" value="RecQ_Zn_bind"/>
    <property type="match status" value="1"/>
</dbReference>
<evidence type="ECO:0000256" key="6">
    <source>
        <dbReference type="ARBA" id="ARBA00044550"/>
    </source>
</evidence>
<feature type="transmembrane region" description="Helical" evidence="7">
    <location>
        <begin position="53"/>
        <end position="74"/>
    </location>
</feature>
<dbReference type="GO" id="GO:0005737">
    <property type="term" value="C:cytoplasm"/>
    <property type="evidence" value="ECO:0007669"/>
    <property type="project" value="TreeGrafter"/>
</dbReference>
<dbReference type="GO" id="GO:0006310">
    <property type="term" value="P:DNA recombination"/>
    <property type="evidence" value="ECO:0007669"/>
    <property type="project" value="InterPro"/>
</dbReference>
<dbReference type="AlphaFoldDB" id="A0A2A9DV27"/>
<keyword evidence="4" id="KW-0067">ATP-binding</keyword>
<dbReference type="InterPro" id="IPR011545">
    <property type="entry name" value="DEAD/DEAH_box_helicase_dom"/>
</dbReference>
<dbReference type="Proteomes" id="UP000221369">
    <property type="component" value="Unassembled WGS sequence"/>
</dbReference>
<evidence type="ECO:0000256" key="2">
    <source>
        <dbReference type="ARBA" id="ARBA00022801"/>
    </source>
</evidence>
<dbReference type="Pfam" id="PF00270">
    <property type="entry name" value="DEAD"/>
    <property type="match status" value="1"/>
</dbReference>
<dbReference type="PROSITE" id="PS51192">
    <property type="entry name" value="HELICASE_ATP_BIND_1"/>
    <property type="match status" value="1"/>
</dbReference>
<dbReference type="Gene3D" id="1.10.10.10">
    <property type="entry name" value="Winged helix-like DNA-binding domain superfamily/Winged helix DNA-binding domain"/>
    <property type="match status" value="1"/>
</dbReference>
<dbReference type="InterPro" id="IPR032284">
    <property type="entry name" value="RecQ_Zn-bd"/>
</dbReference>
<keyword evidence="7" id="KW-0812">Transmembrane</keyword>
<dbReference type="GO" id="GO:0009378">
    <property type="term" value="F:four-way junction helicase activity"/>
    <property type="evidence" value="ECO:0007669"/>
    <property type="project" value="TreeGrafter"/>
</dbReference>
<dbReference type="GO" id="GO:0003676">
    <property type="term" value="F:nucleic acid binding"/>
    <property type="evidence" value="ECO:0007669"/>
    <property type="project" value="InterPro"/>
</dbReference>
<name>A0A2A9DV27_9MICO</name>
<keyword evidence="7" id="KW-1133">Transmembrane helix</keyword>
<dbReference type="SMART" id="SM00490">
    <property type="entry name" value="HELICc"/>
    <property type="match status" value="1"/>
</dbReference>
<proteinExistence type="predicted"/>
<dbReference type="GO" id="GO:0016787">
    <property type="term" value="F:hydrolase activity"/>
    <property type="evidence" value="ECO:0007669"/>
    <property type="project" value="UniProtKB-KW"/>
</dbReference>
<dbReference type="GO" id="GO:0030894">
    <property type="term" value="C:replisome"/>
    <property type="evidence" value="ECO:0007669"/>
    <property type="project" value="TreeGrafter"/>
</dbReference>
<dbReference type="Pfam" id="PF00271">
    <property type="entry name" value="Helicase_C"/>
    <property type="match status" value="1"/>
</dbReference>
<gene>
    <name evidence="10" type="ORF">ATJ78_0715</name>
</gene>
<dbReference type="Gene3D" id="3.40.50.300">
    <property type="entry name" value="P-loop containing nucleotide triphosphate hydrolases"/>
    <property type="match status" value="2"/>
</dbReference>
<protein>
    <recommendedName>
        <fullName evidence="5">ATP-dependent DNA helicase RecQ</fullName>
    </recommendedName>
    <alternativeName>
        <fullName evidence="6">DNA 3'-5' helicase RecQ</fullName>
    </alternativeName>
</protein>
<keyword evidence="2" id="KW-0378">Hydrolase</keyword>
<sequence>MSSSDLRRRARRVAAESFGWDELRHGQEDAIAAVVDGTDTLCVMPTAYGKSAIYQVAGMLIAGATVVVSPLIALQRDQMTGIAQSPGEVDAVAVNSAQSDGRNEDAWASLAVAESEFIFLSPEQLAKPDVMRRLGEIGISLFAVDEAHCISAWGHDFRPDYLRLGAVIEQLGHPVTVALTATGALPVRQEIVERLGMREPLVLTRGFDRPNIALSVARYESEDEKRDAVIDSIRNLDMPGILYVGTRRTATEYADALAEHGLRTAAYHAGLPAAERKRVHEAFHADELDVVAATNAFGMGIDKPNVRFVHHAAITASLDSYYQEIGRAGRDGEPADARLHYRAEDLGLRAYFTAKHADLDVAEAVVTALRHADGPVRTAELARVVGASTRKVGGIVGLLHDAAVLERAHGSIRISDSFTGSARDGAERAEEQSEMRERIAESRLEMMRGYAETTGCRRQFLLAYFGERLDEPCGNCDTCRAGTAEQSEHVAGDPFAENTRVRHGEWGEGTVMSTKDDRITVFFENEGYRVLARSAIDENDLLDTI</sequence>
<accession>A0A2A9DV27</accession>
<evidence type="ECO:0000313" key="11">
    <source>
        <dbReference type="Proteomes" id="UP000221369"/>
    </source>
</evidence>
<dbReference type="InterPro" id="IPR036388">
    <property type="entry name" value="WH-like_DNA-bd_sf"/>
</dbReference>